<keyword evidence="2" id="KW-1133">Transmembrane helix</keyword>
<protein>
    <submittedName>
        <fullName evidence="3">Uncharacterized protein</fullName>
    </submittedName>
</protein>
<evidence type="ECO:0000256" key="2">
    <source>
        <dbReference type="SAM" id="Phobius"/>
    </source>
</evidence>
<organism evidence="3 4">
    <name type="scientific">Elasticomyces elasticus</name>
    <dbReference type="NCBI Taxonomy" id="574655"/>
    <lineage>
        <taxon>Eukaryota</taxon>
        <taxon>Fungi</taxon>
        <taxon>Dikarya</taxon>
        <taxon>Ascomycota</taxon>
        <taxon>Pezizomycotina</taxon>
        <taxon>Dothideomycetes</taxon>
        <taxon>Dothideomycetidae</taxon>
        <taxon>Mycosphaerellales</taxon>
        <taxon>Teratosphaeriaceae</taxon>
        <taxon>Elasticomyces</taxon>
    </lineage>
</organism>
<proteinExistence type="predicted"/>
<evidence type="ECO:0000313" key="3">
    <source>
        <dbReference type="EMBL" id="KAK5706408.1"/>
    </source>
</evidence>
<evidence type="ECO:0000313" key="4">
    <source>
        <dbReference type="Proteomes" id="UP001310594"/>
    </source>
</evidence>
<feature type="transmembrane region" description="Helical" evidence="2">
    <location>
        <begin position="67"/>
        <end position="87"/>
    </location>
</feature>
<name>A0AAN7VW36_9PEZI</name>
<keyword evidence="2" id="KW-0812">Transmembrane</keyword>
<gene>
    <name evidence="3" type="ORF">LTR97_001396</name>
</gene>
<sequence>MAAFTDNKPPISTPAPSYRSTRSLRSTPSYHTTEDEDIEMSPAADIQHPIQDNGAHAEPQSKRGHTLFTGLSWLVLFIVTMVLVLTFRPKKSYDCPKLDDGKAYYRTKCEPQHAAFAVAMAIIMGKVGATCCDGLRLGKTQCSRGWLIMAAVAQPLVFAVVGGVTFLGGLGV</sequence>
<keyword evidence="2" id="KW-0472">Membrane</keyword>
<feature type="region of interest" description="Disordered" evidence="1">
    <location>
        <begin position="1"/>
        <end position="37"/>
    </location>
</feature>
<reference evidence="3" key="1">
    <citation type="submission" date="2023-08" db="EMBL/GenBank/DDBJ databases">
        <title>Black Yeasts Isolated from many extreme environments.</title>
        <authorList>
            <person name="Coleine C."/>
            <person name="Stajich J.E."/>
            <person name="Selbmann L."/>
        </authorList>
    </citation>
    <scope>NUCLEOTIDE SEQUENCE</scope>
    <source>
        <strain evidence="3">CCFEE 5810</strain>
    </source>
</reference>
<dbReference type="AlphaFoldDB" id="A0AAN7VW36"/>
<accession>A0AAN7VW36</accession>
<evidence type="ECO:0000256" key="1">
    <source>
        <dbReference type="SAM" id="MobiDB-lite"/>
    </source>
</evidence>
<comment type="caution">
    <text evidence="3">The sequence shown here is derived from an EMBL/GenBank/DDBJ whole genome shotgun (WGS) entry which is preliminary data.</text>
</comment>
<dbReference type="Proteomes" id="UP001310594">
    <property type="component" value="Unassembled WGS sequence"/>
</dbReference>
<dbReference type="EMBL" id="JAVRQU010000002">
    <property type="protein sequence ID" value="KAK5706408.1"/>
    <property type="molecule type" value="Genomic_DNA"/>
</dbReference>
<feature type="compositionally biased region" description="Polar residues" evidence="1">
    <location>
        <begin position="14"/>
        <end position="31"/>
    </location>
</feature>
<feature type="transmembrane region" description="Helical" evidence="2">
    <location>
        <begin position="146"/>
        <end position="170"/>
    </location>
</feature>